<accession>A0A4Y2Q0W3</accession>
<evidence type="ECO:0000313" key="2">
    <source>
        <dbReference type="Proteomes" id="UP000499080"/>
    </source>
</evidence>
<gene>
    <name evidence="1" type="ORF">AVEN_140380_1</name>
</gene>
<protein>
    <submittedName>
        <fullName evidence="1">Uncharacterized protein</fullName>
    </submittedName>
</protein>
<comment type="caution">
    <text evidence="1">The sequence shown here is derived from an EMBL/GenBank/DDBJ whole genome shotgun (WGS) entry which is preliminary data.</text>
</comment>
<organism evidence="1 2">
    <name type="scientific">Araneus ventricosus</name>
    <name type="common">Orbweaver spider</name>
    <name type="synonym">Epeira ventricosa</name>
    <dbReference type="NCBI Taxonomy" id="182803"/>
    <lineage>
        <taxon>Eukaryota</taxon>
        <taxon>Metazoa</taxon>
        <taxon>Ecdysozoa</taxon>
        <taxon>Arthropoda</taxon>
        <taxon>Chelicerata</taxon>
        <taxon>Arachnida</taxon>
        <taxon>Araneae</taxon>
        <taxon>Araneomorphae</taxon>
        <taxon>Entelegynae</taxon>
        <taxon>Araneoidea</taxon>
        <taxon>Araneidae</taxon>
        <taxon>Araneus</taxon>
    </lineage>
</organism>
<dbReference type="AlphaFoldDB" id="A0A4Y2Q0W3"/>
<keyword evidence="2" id="KW-1185">Reference proteome</keyword>
<evidence type="ECO:0000313" key="1">
    <source>
        <dbReference type="EMBL" id="GBN57141.1"/>
    </source>
</evidence>
<proteinExistence type="predicted"/>
<dbReference type="Proteomes" id="UP000499080">
    <property type="component" value="Unassembled WGS sequence"/>
</dbReference>
<sequence>VSAVVVDLCMENKGSISSMNCLSNPSLICSGGNMILSRPTKRSQMTFLSPATMGKQVVRTVSARRISRFGTRFH</sequence>
<feature type="non-terminal residue" evidence="1">
    <location>
        <position position="1"/>
    </location>
</feature>
<dbReference type="EMBL" id="BGPR01218408">
    <property type="protein sequence ID" value="GBN57141.1"/>
    <property type="molecule type" value="Genomic_DNA"/>
</dbReference>
<reference evidence="1 2" key="1">
    <citation type="journal article" date="2019" name="Sci. Rep.">
        <title>Orb-weaving spider Araneus ventricosus genome elucidates the spidroin gene catalogue.</title>
        <authorList>
            <person name="Kono N."/>
            <person name="Nakamura H."/>
            <person name="Ohtoshi R."/>
            <person name="Moran D.A.P."/>
            <person name="Shinohara A."/>
            <person name="Yoshida Y."/>
            <person name="Fujiwara M."/>
            <person name="Mori M."/>
            <person name="Tomita M."/>
            <person name="Arakawa K."/>
        </authorList>
    </citation>
    <scope>NUCLEOTIDE SEQUENCE [LARGE SCALE GENOMIC DNA]</scope>
</reference>
<name>A0A4Y2Q0W3_ARAVE</name>